<reference evidence="2" key="1">
    <citation type="journal article" date="2014" name="Front. Microbiol.">
        <title>High frequency of phylogenetically diverse reductive dehalogenase-homologous genes in deep subseafloor sedimentary metagenomes.</title>
        <authorList>
            <person name="Kawai M."/>
            <person name="Futagami T."/>
            <person name="Toyoda A."/>
            <person name="Takaki Y."/>
            <person name="Nishi S."/>
            <person name="Hori S."/>
            <person name="Arai W."/>
            <person name="Tsubouchi T."/>
            <person name="Morono Y."/>
            <person name="Uchiyama I."/>
            <person name="Ito T."/>
            <person name="Fujiyama A."/>
            <person name="Inagaki F."/>
            <person name="Takami H."/>
        </authorList>
    </citation>
    <scope>NUCLEOTIDE SEQUENCE</scope>
    <source>
        <strain evidence="2">Expedition CK06-06</strain>
    </source>
</reference>
<proteinExistence type="predicted"/>
<name>X0ZVZ2_9ZZZZ</name>
<gene>
    <name evidence="2" type="ORF">S01H4_14828</name>
</gene>
<organism evidence="2">
    <name type="scientific">marine sediment metagenome</name>
    <dbReference type="NCBI Taxonomy" id="412755"/>
    <lineage>
        <taxon>unclassified sequences</taxon>
        <taxon>metagenomes</taxon>
        <taxon>ecological metagenomes</taxon>
    </lineage>
</organism>
<dbReference type="EMBL" id="BART01006497">
    <property type="protein sequence ID" value="GAG64663.1"/>
    <property type="molecule type" value="Genomic_DNA"/>
</dbReference>
<evidence type="ECO:0000256" key="1">
    <source>
        <dbReference type="SAM" id="MobiDB-lite"/>
    </source>
</evidence>
<dbReference type="AlphaFoldDB" id="X0ZVZ2"/>
<feature type="region of interest" description="Disordered" evidence="1">
    <location>
        <begin position="113"/>
        <end position="132"/>
    </location>
</feature>
<sequence>MWKDMITQDQKDKATIYRMVQIMSGRLTEGATDYEAMLWLMTASLAAPLDRNARKIYAYLFRKVFPDKVNDVFDSHEGVFLDKHFEEPLLRRLKMSIFKSQLDHLKAKRKMTDKEIKEKLKPKNRTEKTTLM</sequence>
<protein>
    <submittedName>
        <fullName evidence="2">Uncharacterized protein</fullName>
    </submittedName>
</protein>
<comment type="caution">
    <text evidence="2">The sequence shown here is derived from an EMBL/GenBank/DDBJ whole genome shotgun (WGS) entry which is preliminary data.</text>
</comment>
<accession>X0ZVZ2</accession>
<evidence type="ECO:0000313" key="2">
    <source>
        <dbReference type="EMBL" id="GAG64663.1"/>
    </source>
</evidence>